<gene>
    <name evidence="2" type="ORF">rCG_41941</name>
</gene>
<evidence type="ECO:0000313" key="2">
    <source>
        <dbReference type="EMBL" id="EDL87583.1"/>
    </source>
</evidence>
<dbReference type="Proteomes" id="UP000234681">
    <property type="component" value="Chromosome 1"/>
</dbReference>
<organism evidence="2 3">
    <name type="scientific">Rattus norvegicus</name>
    <name type="common">Rat</name>
    <dbReference type="NCBI Taxonomy" id="10116"/>
    <lineage>
        <taxon>Eukaryota</taxon>
        <taxon>Metazoa</taxon>
        <taxon>Chordata</taxon>
        <taxon>Craniata</taxon>
        <taxon>Vertebrata</taxon>
        <taxon>Euteleostomi</taxon>
        <taxon>Mammalia</taxon>
        <taxon>Eutheria</taxon>
        <taxon>Euarchontoglires</taxon>
        <taxon>Glires</taxon>
        <taxon>Rodentia</taxon>
        <taxon>Myomorpha</taxon>
        <taxon>Muroidea</taxon>
        <taxon>Muridae</taxon>
        <taxon>Murinae</taxon>
        <taxon>Rattus</taxon>
    </lineage>
</organism>
<accession>A6JV44</accession>
<protein>
    <submittedName>
        <fullName evidence="2">RCG41941, isoform CRA_a</fullName>
    </submittedName>
</protein>
<sequence>MTTCFKLLSPLLSYMCGGWSKTPRAQRFECLVIRQEHFFKRIKQCGIIGVSVSLGVVFKCSKAQSQCFPFLPDCGSKCKILSYFIISVSTMFPSMLPTIMIMFKTSETVNKPNKCFLSNS</sequence>
<keyword evidence="1" id="KW-1133">Transmembrane helix</keyword>
<reference evidence="2 3" key="2">
    <citation type="submission" date="2005-09" db="EMBL/GenBank/DDBJ databases">
        <authorList>
            <person name="Mural R.J."/>
            <person name="Li P.W."/>
            <person name="Adams M.D."/>
            <person name="Amanatides P.G."/>
            <person name="Baden-Tillson H."/>
            <person name="Barnstead M."/>
            <person name="Chin S.H."/>
            <person name="Dew I."/>
            <person name="Evans C.A."/>
            <person name="Ferriera S."/>
            <person name="Flanigan M."/>
            <person name="Fosler C."/>
            <person name="Glodek A."/>
            <person name="Gu Z."/>
            <person name="Holt R.A."/>
            <person name="Jennings D."/>
            <person name="Kraft C.L."/>
            <person name="Lu F."/>
            <person name="Nguyen T."/>
            <person name="Nusskern D.R."/>
            <person name="Pfannkoch C.M."/>
            <person name="Sitter C."/>
            <person name="Sutton G.G."/>
            <person name="Venter J.C."/>
            <person name="Wang Z."/>
            <person name="Woodage T."/>
            <person name="Zheng X.H."/>
            <person name="Zhong F."/>
        </authorList>
    </citation>
    <scope>NUCLEOTIDE SEQUENCE [LARGE SCALE GENOMIC DNA]</scope>
    <source>
        <strain evidence="2">BN</strain>
        <strain evidence="3">BN, Sprague-Dawley</strain>
    </source>
</reference>
<dbReference type="EMBL" id="CH474002">
    <property type="protein sequence ID" value="EDL87585.1"/>
    <property type="molecule type" value="Genomic_DNA"/>
</dbReference>
<feature type="non-terminal residue" evidence="2">
    <location>
        <position position="120"/>
    </location>
</feature>
<dbReference type="EMBL" id="CH474002">
    <property type="protein sequence ID" value="EDL87583.1"/>
    <property type="molecule type" value="Genomic_DNA"/>
</dbReference>
<dbReference type="AlphaFoldDB" id="A6JV44"/>
<evidence type="ECO:0000256" key="1">
    <source>
        <dbReference type="SAM" id="Phobius"/>
    </source>
</evidence>
<feature type="transmembrane region" description="Helical" evidence="1">
    <location>
        <begin position="80"/>
        <end position="103"/>
    </location>
</feature>
<name>A6JV44_RAT</name>
<keyword evidence="1" id="KW-0812">Transmembrane</keyword>
<reference evidence="2" key="1">
    <citation type="journal article" date="2005" name="Genome Res.">
        <title>Gene and alternative splicing annotation with AIR.</title>
        <authorList>
            <person name="Florea L."/>
            <person name="Di Francesco V."/>
            <person name="Miller J."/>
            <person name="Turner R."/>
            <person name="Yao A."/>
            <person name="Harris M."/>
            <person name="Walenz B."/>
            <person name="Mobarry C."/>
            <person name="Merkulov G.V."/>
            <person name="Charlab R."/>
            <person name="Dew I."/>
            <person name="Deng Z."/>
            <person name="Istrail S."/>
            <person name="Li P."/>
            <person name="Sutton G."/>
        </authorList>
    </citation>
    <scope>NUCLEOTIDE SEQUENCE</scope>
    <source>
        <strain evidence="2">BN</strain>
    </source>
</reference>
<proteinExistence type="predicted"/>
<keyword evidence="1" id="KW-0472">Membrane</keyword>
<evidence type="ECO:0000313" key="3">
    <source>
        <dbReference type="Proteomes" id="UP000234681"/>
    </source>
</evidence>